<dbReference type="Proteomes" id="UP001206692">
    <property type="component" value="Unassembled WGS sequence"/>
</dbReference>
<protein>
    <submittedName>
        <fullName evidence="1">Arginine biosynthesis protein ArgJ</fullName>
    </submittedName>
</protein>
<sequence length="239" mass="24621">MSQVYDNFGVPQGFQAAGTYSGLCSSRVKLDVAMIVSRRDCSIVTDTQQGMTARSGKVLVLHNGMALPEGLRGREISEEVCQAVGTCIEEAPASVALVASGAKGQYFRPSLLIHSLKNLTAGLDTDSQPVEAVIDNGGDVSAQTVLLADNGGALSGIAADGTADSDGLCVIMTDAEADGAMIETALAQVKADMDTENFTFIVMANGGAGSQPVGQDDFSEGIEALLVKLGFQHALKACS</sequence>
<dbReference type="InterPro" id="IPR016117">
    <property type="entry name" value="ArgJ-like_dom_sf"/>
</dbReference>
<dbReference type="RefSeq" id="WP_062411248.1">
    <property type="nucleotide sequence ID" value="NZ_JAJCIO010000012.1"/>
</dbReference>
<reference evidence="1 2" key="1">
    <citation type="submission" date="2022-06" db="EMBL/GenBank/DDBJ databases">
        <title>Isolation of gut microbiota from human fecal samples.</title>
        <authorList>
            <person name="Pamer E.G."/>
            <person name="Barat B."/>
            <person name="Waligurski E."/>
            <person name="Medina S."/>
            <person name="Paddock L."/>
            <person name="Mostad J."/>
        </authorList>
    </citation>
    <scope>NUCLEOTIDE SEQUENCE [LARGE SCALE GENOMIC DNA]</scope>
    <source>
        <strain evidence="1 2">DFI.1.1</strain>
    </source>
</reference>
<name>A0ABT1SQT9_9FIRM</name>
<dbReference type="SUPFAM" id="SSF56266">
    <property type="entry name" value="DmpA/ArgJ-like"/>
    <property type="match status" value="1"/>
</dbReference>
<organism evidence="1 2">
    <name type="scientific">Megasphaera massiliensis</name>
    <dbReference type="NCBI Taxonomy" id="1232428"/>
    <lineage>
        <taxon>Bacteria</taxon>
        <taxon>Bacillati</taxon>
        <taxon>Bacillota</taxon>
        <taxon>Negativicutes</taxon>
        <taxon>Veillonellales</taxon>
        <taxon>Veillonellaceae</taxon>
        <taxon>Megasphaera</taxon>
    </lineage>
</organism>
<evidence type="ECO:0000313" key="1">
    <source>
        <dbReference type="EMBL" id="MCQ5342237.1"/>
    </source>
</evidence>
<gene>
    <name evidence="1" type="ORF">NE675_04195</name>
</gene>
<proteinExistence type="predicted"/>
<dbReference type="EMBL" id="JANGEW010000005">
    <property type="protein sequence ID" value="MCQ5342237.1"/>
    <property type="molecule type" value="Genomic_DNA"/>
</dbReference>
<evidence type="ECO:0000313" key="2">
    <source>
        <dbReference type="Proteomes" id="UP001206692"/>
    </source>
</evidence>
<accession>A0ABT1SQT9</accession>
<comment type="caution">
    <text evidence="1">The sequence shown here is derived from an EMBL/GenBank/DDBJ whole genome shotgun (WGS) entry which is preliminary data.</text>
</comment>
<keyword evidence="2" id="KW-1185">Reference proteome</keyword>
<dbReference type="Gene3D" id="3.60.70.12">
    <property type="entry name" value="L-amino peptidase D-ALA esterase/amidase"/>
    <property type="match status" value="1"/>
</dbReference>